<keyword evidence="2" id="KW-0460">Magnesium</keyword>
<dbReference type="PANTHER" id="PTHR10291">
    <property type="entry name" value="DEHYDRODOLICHYL DIPHOSPHATE SYNTHASE FAMILY MEMBER"/>
    <property type="match status" value="1"/>
</dbReference>
<dbReference type="EC" id="2.5.1.-" evidence="2"/>
<evidence type="ECO:0000256" key="2">
    <source>
        <dbReference type="HAMAP-Rule" id="MF_01139"/>
    </source>
</evidence>
<dbReference type="PATRIC" id="fig|1217799.6.peg.395"/>
<dbReference type="Proteomes" id="UP000053947">
    <property type="component" value="Unassembled WGS sequence"/>
</dbReference>
<dbReference type="GO" id="GO:0030145">
    <property type="term" value="F:manganese ion binding"/>
    <property type="evidence" value="ECO:0007669"/>
    <property type="project" value="TreeGrafter"/>
</dbReference>
<gene>
    <name evidence="3" type="ORF">DEALK_03810</name>
</gene>
<feature type="active site" evidence="2">
    <location>
        <position position="20"/>
    </location>
</feature>
<comment type="subunit">
    <text evidence="2">Homodimer.</text>
</comment>
<dbReference type="FunFam" id="3.40.1180.10:FF:000001">
    <property type="entry name" value="(2E,6E)-farnesyl-diphosphate-specific ditrans,polycis-undecaprenyl-diphosphate synthase"/>
    <property type="match status" value="1"/>
</dbReference>
<keyword evidence="1 2" id="KW-0808">Transferase</keyword>
<feature type="binding site" evidence="2">
    <location>
        <begin position="21"/>
        <end position="24"/>
    </location>
    <ligand>
        <name>substrate</name>
    </ligand>
</feature>
<dbReference type="GO" id="GO:0016094">
    <property type="term" value="P:polyprenol biosynthetic process"/>
    <property type="evidence" value="ECO:0007669"/>
    <property type="project" value="TreeGrafter"/>
</dbReference>
<feature type="binding site" evidence="2">
    <location>
        <position position="71"/>
    </location>
    <ligand>
        <name>substrate</name>
    </ligand>
</feature>
<dbReference type="Pfam" id="PF01255">
    <property type="entry name" value="Prenyltransf"/>
    <property type="match status" value="1"/>
</dbReference>
<evidence type="ECO:0000313" key="4">
    <source>
        <dbReference type="Proteomes" id="UP000053947"/>
    </source>
</evidence>
<comment type="similarity">
    <text evidence="2">Belongs to the UPP synthase family.</text>
</comment>
<dbReference type="InterPro" id="IPR036424">
    <property type="entry name" value="UPP_synth-like_sf"/>
</dbReference>
<feature type="binding site" evidence="2">
    <location>
        <position position="33"/>
    </location>
    <ligand>
        <name>substrate</name>
    </ligand>
</feature>
<dbReference type="OrthoDB" id="4191603at2"/>
<reference evidence="3 4" key="1">
    <citation type="submission" date="2015-06" db="EMBL/GenBank/DDBJ databases">
        <title>Genome sequence of the organohalide-respiring Dehalogenimonas alkenigignens type strain (IP3-3T).</title>
        <authorList>
            <person name="Key T.A."/>
            <person name="Richmond D.P."/>
            <person name="Bowman K.S."/>
            <person name="Cho Y.-J."/>
            <person name="Chun J."/>
            <person name="da Costa M.S."/>
            <person name="Rainey F.A."/>
            <person name="Moe W.M."/>
        </authorList>
    </citation>
    <scope>NUCLEOTIDE SEQUENCE [LARGE SCALE GENOMIC DNA]</scope>
    <source>
        <strain evidence="3 4">IP3-3</strain>
    </source>
</reference>
<feature type="binding site" evidence="2">
    <location>
        <position position="203"/>
    </location>
    <ligand>
        <name>Mg(2+)</name>
        <dbReference type="ChEBI" id="CHEBI:18420"/>
    </ligand>
</feature>
<protein>
    <recommendedName>
        <fullName evidence="2">Isoprenyl transferase</fullName>
        <ecNumber evidence="2">2.5.1.-</ecNumber>
    </recommendedName>
</protein>
<dbReference type="SUPFAM" id="SSF64005">
    <property type="entry name" value="Undecaprenyl diphosphate synthase"/>
    <property type="match status" value="1"/>
</dbReference>
<dbReference type="PROSITE" id="PS01066">
    <property type="entry name" value="UPP_SYNTHASE"/>
    <property type="match status" value="1"/>
</dbReference>
<feature type="binding site" evidence="2">
    <location>
        <position position="184"/>
    </location>
    <ligand>
        <name>substrate</name>
    </ligand>
</feature>
<organism evidence="3 4">
    <name type="scientific">Dehalogenimonas alkenigignens</name>
    <dbReference type="NCBI Taxonomy" id="1217799"/>
    <lineage>
        <taxon>Bacteria</taxon>
        <taxon>Bacillati</taxon>
        <taxon>Chloroflexota</taxon>
        <taxon>Dehalococcoidia</taxon>
        <taxon>Dehalococcoidales</taxon>
        <taxon>Dehalococcoidaceae</taxon>
        <taxon>Dehalogenimonas</taxon>
    </lineage>
</organism>
<accession>A0A0W0GG56</accession>
<feature type="active site" description="Proton acceptor" evidence="2">
    <location>
        <position position="68"/>
    </location>
</feature>
<dbReference type="CDD" id="cd00475">
    <property type="entry name" value="Cis_IPPS"/>
    <property type="match status" value="1"/>
</dbReference>
<dbReference type="RefSeq" id="WP_058438178.1">
    <property type="nucleotide sequence ID" value="NZ_KQ758903.1"/>
</dbReference>
<evidence type="ECO:0000256" key="1">
    <source>
        <dbReference type="ARBA" id="ARBA00022679"/>
    </source>
</evidence>
<dbReference type="InterPro" id="IPR001441">
    <property type="entry name" value="UPP_synth-like"/>
</dbReference>
<dbReference type="GO" id="GO:0005829">
    <property type="term" value="C:cytosol"/>
    <property type="evidence" value="ECO:0007669"/>
    <property type="project" value="TreeGrafter"/>
</dbReference>
<dbReference type="Gene3D" id="3.40.1180.10">
    <property type="entry name" value="Decaprenyl diphosphate synthase-like"/>
    <property type="match status" value="1"/>
</dbReference>
<feature type="binding site" evidence="2">
    <location>
        <begin position="190"/>
        <end position="192"/>
    </location>
    <ligand>
        <name>substrate</name>
    </ligand>
</feature>
<comment type="caution">
    <text evidence="3">The sequence shown here is derived from an EMBL/GenBank/DDBJ whole genome shotgun (WGS) entry which is preliminary data.</text>
</comment>
<proteinExistence type="inferred from homology"/>
<dbReference type="GO" id="GO:0008834">
    <property type="term" value="F:ditrans,polycis-undecaprenyl-diphosphate synthase [(2E,6E)-farnesyl-diphosphate specific] activity"/>
    <property type="evidence" value="ECO:0007669"/>
    <property type="project" value="TreeGrafter"/>
</dbReference>
<keyword evidence="4" id="KW-1185">Reference proteome</keyword>
<dbReference type="STRING" id="1217799.DEALK_03810"/>
<comment type="function">
    <text evidence="2">Catalyzes the condensation of isopentenyl diphosphate (IPP) with allylic pyrophosphates generating different type of terpenoids.</text>
</comment>
<comment type="cofactor">
    <cofactor evidence="2">
        <name>Mg(2+)</name>
        <dbReference type="ChEBI" id="CHEBI:18420"/>
    </cofactor>
    <text evidence="2">Binds 2 magnesium ions per subunit.</text>
</comment>
<dbReference type="PANTHER" id="PTHR10291:SF0">
    <property type="entry name" value="DEHYDRODOLICHYL DIPHOSPHATE SYNTHASE 2"/>
    <property type="match status" value="1"/>
</dbReference>
<sequence length="236" mass="26211">MIPSPEFPGSVPRHVALIMDGNGRWATARGLRRLEGHRAGLEKVSEVVLGMAEAGVEFVTLFSFSTENWKRPRDEVAGILKLLAEALERTAGELDDRNVSIRHLGRLDRLALPLRQGVERVVTRTAANTGAVASFAFDYGGRAEIVEAARRVVTDKIDAHSIDETVFGKYLHTSGLPDVDLLVRTGGEKRLSNFLLWQSAYAELYFTDTLWPDFGREEASKALAEYAKRQRRFGGL</sequence>
<dbReference type="EMBL" id="LFDV01000002">
    <property type="protein sequence ID" value="KTB47536.1"/>
    <property type="molecule type" value="Genomic_DNA"/>
</dbReference>
<evidence type="ECO:0000313" key="3">
    <source>
        <dbReference type="EMBL" id="KTB47536.1"/>
    </source>
</evidence>
<feature type="binding site" evidence="2">
    <location>
        <position position="25"/>
    </location>
    <ligand>
        <name>substrate</name>
    </ligand>
</feature>
<feature type="binding site" evidence="2">
    <location>
        <begin position="65"/>
        <end position="67"/>
    </location>
    <ligand>
        <name>substrate</name>
    </ligand>
</feature>
<name>A0A0W0GG56_9CHLR</name>
<keyword evidence="2" id="KW-0479">Metal-binding</keyword>
<dbReference type="InterPro" id="IPR018520">
    <property type="entry name" value="UPP_synth-like_CS"/>
</dbReference>
<feature type="binding site" evidence="2">
    <location>
        <position position="69"/>
    </location>
    <ligand>
        <name>substrate</name>
    </ligand>
</feature>
<dbReference type="GO" id="GO:0000287">
    <property type="term" value="F:magnesium ion binding"/>
    <property type="evidence" value="ECO:0007669"/>
    <property type="project" value="UniProtKB-UniRule"/>
</dbReference>
<dbReference type="NCBIfam" id="TIGR00055">
    <property type="entry name" value="uppS"/>
    <property type="match status" value="1"/>
</dbReference>
<feature type="binding site" evidence="2">
    <location>
        <position position="37"/>
    </location>
    <ligand>
        <name>substrate</name>
    </ligand>
</feature>
<dbReference type="AlphaFoldDB" id="A0A0W0GG56"/>
<feature type="binding site" evidence="2">
    <location>
        <position position="20"/>
    </location>
    <ligand>
        <name>Mg(2+)</name>
        <dbReference type="ChEBI" id="CHEBI:18420"/>
    </ligand>
</feature>
<dbReference type="HAMAP" id="MF_01139">
    <property type="entry name" value="ISPT"/>
    <property type="match status" value="1"/>
</dbReference>